<reference evidence="2 3" key="1">
    <citation type="submission" date="2013-07" db="EMBL/GenBank/DDBJ databases">
        <title>Comparative Genomic and Metabolomic Analysis of Twelve Strains of Pseudoalteromonas luteoviolacea.</title>
        <authorList>
            <person name="Vynne N.G."/>
            <person name="Mansson M."/>
            <person name="Gram L."/>
        </authorList>
    </citation>
    <scope>NUCLEOTIDE SEQUENCE [LARGE SCALE GENOMIC DNA]</scope>
    <source>
        <strain evidence="2 3">NCIMB 1942</strain>
    </source>
</reference>
<feature type="domain" description="HTH cro/C1-type" evidence="1">
    <location>
        <begin position="10"/>
        <end position="65"/>
    </location>
</feature>
<evidence type="ECO:0000313" key="2">
    <source>
        <dbReference type="EMBL" id="KZN46014.1"/>
    </source>
</evidence>
<dbReference type="InterPro" id="IPR001387">
    <property type="entry name" value="Cro/C1-type_HTH"/>
</dbReference>
<dbReference type="Gene3D" id="1.10.260.40">
    <property type="entry name" value="lambda repressor-like DNA-binding domains"/>
    <property type="match status" value="1"/>
</dbReference>
<dbReference type="PROSITE" id="PS50943">
    <property type="entry name" value="HTH_CROC1"/>
    <property type="match status" value="1"/>
</dbReference>
<dbReference type="GO" id="GO:0003677">
    <property type="term" value="F:DNA binding"/>
    <property type="evidence" value="ECO:0007669"/>
    <property type="project" value="InterPro"/>
</dbReference>
<protein>
    <recommendedName>
        <fullName evidence="1">HTH cro/C1-type domain-containing protein</fullName>
    </recommendedName>
</protein>
<organism evidence="2 3">
    <name type="scientific">Pseudoalteromonas luteoviolacea NCIMB 1942</name>
    <dbReference type="NCBI Taxonomy" id="1365253"/>
    <lineage>
        <taxon>Bacteria</taxon>
        <taxon>Pseudomonadati</taxon>
        <taxon>Pseudomonadota</taxon>
        <taxon>Gammaproteobacteria</taxon>
        <taxon>Alteromonadales</taxon>
        <taxon>Pseudoalteromonadaceae</taxon>
        <taxon>Pseudoalteromonas</taxon>
    </lineage>
</organism>
<dbReference type="PATRIC" id="fig|1365253.3.peg.3206"/>
<dbReference type="RefSeq" id="WP_063377738.1">
    <property type="nucleotide sequence ID" value="NZ_AUXT01000173.1"/>
</dbReference>
<sequence length="143" mass="16371">MKQPAWVQPIQAVMKKKGVKQRDLMSVFNVNSQGAVSHYFSGRNKLSDKQMTEFADFLGISKSTFFQDEPKDEHQLDTNSLTEAFQTLARLDELSDGEITSFFNVYEKMGPDRIAEVYDVLYKINKSKQEQLSTTIHTLKKAP</sequence>
<dbReference type="CDD" id="cd00093">
    <property type="entry name" value="HTH_XRE"/>
    <property type="match status" value="1"/>
</dbReference>
<comment type="caution">
    <text evidence="2">The sequence shown here is derived from an EMBL/GenBank/DDBJ whole genome shotgun (WGS) entry which is preliminary data.</text>
</comment>
<gene>
    <name evidence="2" type="ORF">N482_13145</name>
</gene>
<evidence type="ECO:0000259" key="1">
    <source>
        <dbReference type="PROSITE" id="PS50943"/>
    </source>
</evidence>
<dbReference type="EMBL" id="AUXT01000173">
    <property type="protein sequence ID" value="KZN46014.1"/>
    <property type="molecule type" value="Genomic_DNA"/>
</dbReference>
<dbReference type="OrthoDB" id="6307150at2"/>
<name>A0A167B0E9_9GAMM</name>
<proteinExistence type="predicted"/>
<dbReference type="InterPro" id="IPR010982">
    <property type="entry name" value="Lambda_DNA-bd_dom_sf"/>
</dbReference>
<dbReference type="AlphaFoldDB" id="A0A167B0E9"/>
<dbReference type="SUPFAM" id="SSF47413">
    <property type="entry name" value="lambda repressor-like DNA-binding domains"/>
    <property type="match status" value="1"/>
</dbReference>
<evidence type="ECO:0000313" key="3">
    <source>
        <dbReference type="Proteomes" id="UP000076587"/>
    </source>
</evidence>
<accession>A0A167B0E9</accession>
<dbReference type="Proteomes" id="UP000076587">
    <property type="component" value="Unassembled WGS sequence"/>
</dbReference>